<dbReference type="EMBL" id="CP041186">
    <property type="protein sequence ID" value="QDG49771.1"/>
    <property type="molecule type" value="Genomic_DNA"/>
</dbReference>
<protein>
    <recommendedName>
        <fullName evidence="3">TolC family protein</fullName>
    </recommendedName>
</protein>
<dbReference type="AlphaFoldDB" id="A0A4Y6PN94"/>
<accession>A0A4Y6PN94</accession>
<dbReference type="RefSeq" id="WP_141196268.1">
    <property type="nucleotide sequence ID" value="NZ_CP041186.1"/>
</dbReference>
<organism evidence="1 2">
    <name type="scientific">Persicimonas caeni</name>
    <dbReference type="NCBI Taxonomy" id="2292766"/>
    <lineage>
        <taxon>Bacteria</taxon>
        <taxon>Deltaproteobacteria</taxon>
        <taxon>Bradymonadales</taxon>
        <taxon>Bradymonadaceae</taxon>
        <taxon>Persicimonas</taxon>
    </lineage>
</organism>
<dbReference type="Proteomes" id="UP000315995">
    <property type="component" value="Chromosome"/>
</dbReference>
<name>A0A4Y6PN94_PERCE</name>
<evidence type="ECO:0008006" key="3">
    <source>
        <dbReference type="Google" id="ProtNLM"/>
    </source>
</evidence>
<accession>A0A5B8XYL5</accession>
<keyword evidence="2" id="KW-1185">Reference proteome</keyword>
<gene>
    <name evidence="1" type="ORF">FIV42_03165</name>
</gene>
<reference evidence="1 2" key="1">
    <citation type="submission" date="2019-06" db="EMBL/GenBank/DDBJ databases">
        <title>Persicimonas caeni gen. nov., sp. nov., a predatory bacterium isolated from solar saltern.</title>
        <authorList>
            <person name="Wang S."/>
        </authorList>
    </citation>
    <scope>NUCLEOTIDE SEQUENCE [LARGE SCALE GENOMIC DNA]</scope>
    <source>
        <strain evidence="1 2">YN101</strain>
    </source>
</reference>
<evidence type="ECO:0000313" key="1">
    <source>
        <dbReference type="EMBL" id="QDG49771.1"/>
    </source>
</evidence>
<dbReference type="OrthoDB" id="5526737at2"/>
<proteinExistence type="predicted"/>
<sequence length="236" mass="26758">MKLISRDFGGSALSAGADLEGLPPIFALLALVLLAWPTNAAGQATPKAVASQLASEPSVAQTRSAALRANGYSRGDLDEWSSRARWSHLLPDVEGEVAWLDQRDKEARYREDLETAETGAMYRDSARNDFVDDTRLRTIYAVELEWDLSGLIYDKSEPTIAREVRRRRDARRELLVEVGEAYYLRRRYLTELILTPTTEWKKRIELRLEADRQTARLDALTGGWFSRALSKARQED</sequence>
<evidence type="ECO:0000313" key="2">
    <source>
        <dbReference type="Proteomes" id="UP000315995"/>
    </source>
</evidence>